<dbReference type="Proteomes" id="UP001216390">
    <property type="component" value="Chromosome"/>
</dbReference>
<evidence type="ECO:0000313" key="6">
    <source>
        <dbReference type="Proteomes" id="UP001216390"/>
    </source>
</evidence>
<sequence>MTRDHWFEDLADHLGGAYLRYSFTRGTEQEVGFLVEVLGLEPGMRVLDVGCGPGRHAHALGRRGIEVHGVDISARFVELARQDAPAGVTFARADARALDVDAGFDAAISLCQGAFGLQGGPAGDPDGDHRADREPTGDAPVLAGIARALRAGGRVALSAFSSYFQVRHLPEGTAFDADAGVAHERTTIKDESGADATTDLWTTCFTPRELRLLARSVGLEPEHVWSVEPGRYRRQAPDLDHPEHLLVARRPPG</sequence>
<dbReference type="Gene3D" id="3.40.50.150">
    <property type="entry name" value="Vaccinia Virus protein VP39"/>
    <property type="match status" value="1"/>
</dbReference>
<dbReference type="InterPro" id="IPR041698">
    <property type="entry name" value="Methyltransf_25"/>
</dbReference>
<dbReference type="EMBL" id="CP116942">
    <property type="protein sequence ID" value="WCO69061.1"/>
    <property type="molecule type" value="Genomic_DNA"/>
</dbReference>
<evidence type="ECO:0000256" key="3">
    <source>
        <dbReference type="ARBA" id="ARBA00022691"/>
    </source>
</evidence>
<dbReference type="PANTHER" id="PTHR43464">
    <property type="entry name" value="METHYLTRANSFERASE"/>
    <property type="match status" value="1"/>
</dbReference>
<proteinExistence type="predicted"/>
<dbReference type="Pfam" id="PF13649">
    <property type="entry name" value="Methyltransf_25"/>
    <property type="match status" value="1"/>
</dbReference>
<dbReference type="RefSeq" id="WP_272738575.1">
    <property type="nucleotide sequence ID" value="NZ_CP116942.1"/>
</dbReference>
<accession>A0AAE9YAV7</accession>
<evidence type="ECO:0000256" key="1">
    <source>
        <dbReference type="ARBA" id="ARBA00022603"/>
    </source>
</evidence>
<reference evidence="5" key="1">
    <citation type="submission" date="2023-01" db="EMBL/GenBank/DDBJ databases">
        <title>The diversity of Class Acidimicrobiia in South China Sea sediment environments and the proposal of Iamia marina sp. nov., a novel species of the genus Iamia.</title>
        <authorList>
            <person name="He Y."/>
            <person name="Tian X."/>
        </authorList>
    </citation>
    <scope>NUCLEOTIDE SEQUENCE</scope>
    <source>
        <strain evidence="5">DSM 19957</strain>
    </source>
</reference>
<feature type="domain" description="Methyltransferase" evidence="4">
    <location>
        <begin position="46"/>
        <end position="110"/>
    </location>
</feature>
<dbReference type="GO" id="GO:0008168">
    <property type="term" value="F:methyltransferase activity"/>
    <property type="evidence" value="ECO:0007669"/>
    <property type="project" value="UniProtKB-KW"/>
</dbReference>
<evidence type="ECO:0000259" key="4">
    <source>
        <dbReference type="Pfam" id="PF13649"/>
    </source>
</evidence>
<dbReference type="SUPFAM" id="SSF53335">
    <property type="entry name" value="S-adenosyl-L-methionine-dependent methyltransferases"/>
    <property type="match status" value="1"/>
</dbReference>
<keyword evidence="1 5" id="KW-0489">Methyltransferase</keyword>
<organism evidence="5 6">
    <name type="scientific">Iamia majanohamensis</name>
    <dbReference type="NCBI Taxonomy" id="467976"/>
    <lineage>
        <taxon>Bacteria</taxon>
        <taxon>Bacillati</taxon>
        <taxon>Actinomycetota</taxon>
        <taxon>Acidimicrobiia</taxon>
        <taxon>Acidimicrobiales</taxon>
        <taxon>Iamiaceae</taxon>
        <taxon>Iamia</taxon>
    </lineage>
</organism>
<protein>
    <submittedName>
        <fullName evidence="5">Methyltransferase domain-containing protein</fullName>
    </submittedName>
</protein>
<dbReference type="PANTHER" id="PTHR43464:SF19">
    <property type="entry name" value="UBIQUINONE BIOSYNTHESIS O-METHYLTRANSFERASE, MITOCHONDRIAL"/>
    <property type="match status" value="1"/>
</dbReference>
<evidence type="ECO:0000256" key="2">
    <source>
        <dbReference type="ARBA" id="ARBA00022679"/>
    </source>
</evidence>
<dbReference type="CDD" id="cd02440">
    <property type="entry name" value="AdoMet_MTases"/>
    <property type="match status" value="1"/>
</dbReference>
<dbReference type="GO" id="GO:0032259">
    <property type="term" value="P:methylation"/>
    <property type="evidence" value="ECO:0007669"/>
    <property type="project" value="UniProtKB-KW"/>
</dbReference>
<keyword evidence="3" id="KW-0949">S-adenosyl-L-methionine</keyword>
<evidence type="ECO:0000313" key="5">
    <source>
        <dbReference type="EMBL" id="WCO69061.1"/>
    </source>
</evidence>
<dbReference type="KEGG" id="ima:PO878_10020"/>
<keyword evidence="6" id="KW-1185">Reference proteome</keyword>
<keyword evidence="2" id="KW-0808">Transferase</keyword>
<dbReference type="InterPro" id="IPR029063">
    <property type="entry name" value="SAM-dependent_MTases_sf"/>
</dbReference>
<dbReference type="AlphaFoldDB" id="A0AAE9YAV7"/>
<name>A0AAE9YAV7_9ACTN</name>
<gene>
    <name evidence="5" type="ORF">PO878_10020</name>
</gene>